<reference evidence="2" key="1">
    <citation type="journal article" date="2020" name="Nat. Commun.">
        <title>Large-scale genome sequencing of mycorrhizal fungi provides insights into the early evolution of symbiotic traits.</title>
        <authorList>
            <person name="Miyauchi S."/>
            <person name="Kiss E."/>
            <person name="Kuo A."/>
            <person name="Drula E."/>
            <person name="Kohler A."/>
            <person name="Sanchez-Garcia M."/>
            <person name="Morin E."/>
            <person name="Andreopoulos B."/>
            <person name="Barry K.W."/>
            <person name="Bonito G."/>
            <person name="Buee M."/>
            <person name="Carver A."/>
            <person name="Chen C."/>
            <person name="Cichocki N."/>
            <person name="Clum A."/>
            <person name="Culley D."/>
            <person name="Crous P.W."/>
            <person name="Fauchery L."/>
            <person name="Girlanda M."/>
            <person name="Hayes R.D."/>
            <person name="Keri Z."/>
            <person name="LaButti K."/>
            <person name="Lipzen A."/>
            <person name="Lombard V."/>
            <person name="Magnuson J."/>
            <person name="Maillard F."/>
            <person name="Murat C."/>
            <person name="Nolan M."/>
            <person name="Ohm R.A."/>
            <person name="Pangilinan J."/>
            <person name="Pereira M.F."/>
            <person name="Perotto S."/>
            <person name="Peter M."/>
            <person name="Pfister S."/>
            <person name="Riley R."/>
            <person name="Sitrit Y."/>
            <person name="Stielow J.B."/>
            <person name="Szollosi G."/>
            <person name="Zifcakova L."/>
            <person name="Stursova M."/>
            <person name="Spatafora J.W."/>
            <person name="Tedersoo L."/>
            <person name="Vaario L.M."/>
            <person name="Yamada A."/>
            <person name="Yan M."/>
            <person name="Wang P."/>
            <person name="Xu J."/>
            <person name="Bruns T."/>
            <person name="Baldrian P."/>
            <person name="Vilgalys R."/>
            <person name="Dunand C."/>
            <person name="Henrissat B."/>
            <person name="Grigoriev I.V."/>
            <person name="Hibbett D."/>
            <person name="Nagy L.G."/>
            <person name="Martin F.M."/>
        </authorList>
    </citation>
    <scope>NUCLEOTIDE SEQUENCE</scope>
    <source>
        <strain evidence="2">UP504</strain>
    </source>
</reference>
<evidence type="ECO:0000313" key="2">
    <source>
        <dbReference type="EMBL" id="KAF9509150.1"/>
    </source>
</evidence>
<proteinExistence type="predicted"/>
<protein>
    <submittedName>
        <fullName evidence="2">Uncharacterized protein</fullName>
    </submittedName>
</protein>
<name>A0A9P6ANM3_9AGAM</name>
<keyword evidence="3" id="KW-1185">Reference proteome</keyword>
<organism evidence="2 3">
    <name type="scientific">Hydnum rufescens UP504</name>
    <dbReference type="NCBI Taxonomy" id="1448309"/>
    <lineage>
        <taxon>Eukaryota</taxon>
        <taxon>Fungi</taxon>
        <taxon>Dikarya</taxon>
        <taxon>Basidiomycota</taxon>
        <taxon>Agaricomycotina</taxon>
        <taxon>Agaricomycetes</taxon>
        <taxon>Cantharellales</taxon>
        <taxon>Hydnaceae</taxon>
        <taxon>Hydnum</taxon>
    </lineage>
</organism>
<sequence>MSWYCPNWVLFRAQKVPALSRILLNIKPKASTTVPHTRPGRCVALLGPFSLHETPPKECTNGTLGEIRWWHSHSRPQRSYIRNIRRNKYSATHPPKQVHSLRDIRPNRCTGWVQDETQDHAATHTPQPSIFCNIYEDETNTAPHTCFGGCVAISDNAHREIQERAATQDPNTLDYPQNTQRHLKYGATHPLQQVPPLCNTRPDQCTDQAQGETRQCAATPDPRLLNIHAFYNDKTNTVPHTRFGRVYDNAKRAATAALLLLSLSTKPHLTNGQRRPAVKYGVRSQSDPNPRASRTIIRQQIRYATHPLQRVHSLRENPPDKPMKTQTSPQYIYCMISDPTNAQIRPRAKHRTTQPPIPPDLDFLQHINETPHNEATEVPDEPHTHFGGYSFEPLMKTCNAAEQIHENRNPHPKQNPGTKPMNKMTCPKVNRQAMPQYHTRYGGTHPHQVVLFFDFYGQYHTPACVLLPLPVLNLNLNLNLNLLLTSTTKYHTPTKVVMQKEQCKLLLLIQTRAPKTTTHPNSNLPIQMTHPMVKATPLVPHTCPSRIQAGVPKMTTHPNSNPPIQMTHPMVKATPPVPHTHPSSTTQADSTTPQWVW</sequence>
<feature type="region of interest" description="Disordered" evidence="1">
    <location>
        <begin position="572"/>
        <end position="597"/>
    </location>
</feature>
<feature type="compositionally biased region" description="Polar residues" evidence="1">
    <location>
        <begin position="587"/>
        <end position="597"/>
    </location>
</feature>
<gene>
    <name evidence="2" type="ORF">BS47DRAFT_1365483</name>
</gene>
<dbReference type="Proteomes" id="UP000886523">
    <property type="component" value="Unassembled WGS sequence"/>
</dbReference>
<comment type="caution">
    <text evidence="2">The sequence shown here is derived from an EMBL/GenBank/DDBJ whole genome shotgun (WGS) entry which is preliminary data.</text>
</comment>
<dbReference type="EMBL" id="MU129042">
    <property type="protein sequence ID" value="KAF9509150.1"/>
    <property type="molecule type" value="Genomic_DNA"/>
</dbReference>
<evidence type="ECO:0000256" key="1">
    <source>
        <dbReference type="SAM" id="MobiDB-lite"/>
    </source>
</evidence>
<accession>A0A9P6ANM3</accession>
<evidence type="ECO:0000313" key="3">
    <source>
        <dbReference type="Proteomes" id="UP000886523"/>
    </source>
</evidence>
<dbReference type="AlphaFoldDB" id="A0A9P6ANM3"/>